<dbReference type="STRING" id="1121335.Cst_c04050"/>
<name>L7VL02_THES1</name>
<gene>
    <name evidence="1" type="ordered locus">Cst_c04050</name>
</gene>
<dbReference type="Gene3D" id="3.30.420.280">
    <property type="match status" value="1"/>
</dbReference>
<proteinExistence type="predicted"/>
<reference evidence="1 2" key="1">
    <citation type="journal article" date="2013" name="Genome Announc.">
        <title>Complete genome sequence of Clostridium stercorarium subsp. stercorarium strain DSM 8532, a thermophilic degrader of plant cell wall fibers.</title>
        <authorList>
            <person name="Poehlein A."/>
            <person name="Zverlov V.V."/>
            <person name="Daniel R."/>
            <person name="Schwarz W.H."/>
            <person name="Liebl W."/>
        </authorList>
    </citation>
    <scope>NUCLEOTIDE SEQUENCE [LARGE SCALE GENOMIC DNA]</scope>
    <source>
        <strain evidence="2">ATCC 35414 / DSM 8532 / NCIMB 11754</strain>
    </source>
</reference>
<sequence length="62" mass="7261">MILLYTRHNFILTPREFVNYELEKDNNGNFKAEFPDKNNHTIDAVRYALEDDMKSGGLSILK</sequence>
<dbReference type="KEGG" id="css:Cst_c04050"/>
<accession>L7VL02</accession>
<evidence type="ECO:0000313" key="1">
    <source>
        <dbReference type="EMBL" id="AGC67427.1"/>
    </source>
</evidence>
<protein>
    <submittedName>
        <fullName evidence="1">Phage terminase large subunit</fullName>
    </submittedName>
</protein>
<dbReference type="PATRIC" id="fig|1121335.3.peg.390"/>
<evidence type="ECO:0000313" key="2">
    <source>
        <dbReference type="Proteomes" id="UP000011220"/>
    </source>
</evidence>
<organism evidence="1 2">
    <name type="scientific">Thermoclostridium stercorarium (strain ATCC 35414 / DSM 8532 / NCIMB 11754)</name>
    <name type="common">Clostridium stercorarium</name>
    <dbReference type="NCBI Taxonomy" id="1121335"/>
    <lineage>
        <taxon>Bacteria</taxon>
        <taxon>Bacillati</taxon>
        <taxon>Bacillota</taxon>
        <taxon>Clostridia</taxon>
        <taxon>Eubacteriales</taxon>
        <taxon>Oscillospiraceae</taxon>
        <taxon>Thermoclostridium</taxon>
    </lineage>
</organism>
<dbReference type="EMBL" id="CP004044">
    <property type="protein sequence ID" value="AGC67427.1"/>
    <property type="molecule type" value="Genomic_DNA"/>
</dbReference>
<dbReference type="Proteomes" id="UP000011220">
    <property type="component" value="Chromosome"/>
</dbReference>
<keyword evidence="2" id="KW-1185">Reference proteome</keyword>
<dbReference type="AlphaFoldDB" id="L7VL02"/>